<name>A0A4R1LU67_9SPHI</name>
<dbReference type="Gene3D" id="3.40.50.300">
    <property type="entry name" value="P-loop containing nucleotide triphosphate hydrolases"/>
    <property type="match status" value="1"/>
</dbReference>
<dbReference type="RefSeq" id="WP_132223122.1">
    <property type="nucleotide sequence ID" value="NZ_SMGO01000002.1"/>
</dbReference>
<reference evidence="1 2" key="1">
    <citation type="submission" date="2019-03" db="EMBL/GenBank/DDBJ databases">
        <title>Genomic Encyclopedia of Archaeal and Bacterial Type Strains, Phase II (KMG-II): from individual species to whole genera.</title>
        <authorList>
            <person name="Goeker M."/>
        </authorList>
    </citation>
    <scope>NUCLEOTIDE SEQUENCE [LARGE SCALE GENOMIC DNA]</scope>
    <source>
        <strain evidence="1 2">DSM 22554</strain>
    </source>
</reference>
<dbReference type="OrthoDB" id="795326at2"/>
<sequence length="397" mass="44860">MKNSTVLNGFNGHKTIDFTPSQPQSSIAIRKGKYDEEVFSALDLYNRNIKELPKLLGELIPKVGIILLAGSSDTGKSIFARDLLLSLVLNKAEFIGFPFAENLFRKAIIVCTEDDDLAISYLIRKQLQDESEELKLLCLQNLYFLFDSENLIDRLNSILTKDRIDIIKIDTLGDLVNDIKDNGETRKLLSSMKKLAMNYQCLILLMHHTNKRTESLVPNKSNIQGAGGLEQKCRLVLELRNDLNDSNLKHLSVLKGNYLGAEYKHSSFVLECDPLSLTFKNTGQRIPFEDLIDSQKVNSRPTKNTLPDYSDIDHHRWRMILSPIFKKYSNGLLRNQLITILTVELKAWYNLETAPGKNKVSELITRLQLDGILSDPATGGLRGKAAIINLIPFTEPD</sequence>
<organism evidence="1 2">
    <name type="scientific">Albibacterium bauzanense</name>
    <dbReference type="NCBI Taxonomy" id="653929"/>
    <lineage>
        <taxon>Bacteria</taxon>
        <taxon>Pseudomonadati</taxon>
        <taxon>Bacteroidota</taxon>
        <taxon>Sphingobacteriia</taxon>
        <taxon>Sphingobacteriales</taxon>
        <taxon>Sphingobacteriaceae</taxon>
        <taxon>Albibacterium</taxon>
    </lineage>
</organism>
<dbReference type="EMBL" id="SMGO01000002">
    <property type="protein sequence ID" value="TCK82896.1"/>
    <property type="molecule type" value="Genomic_DNA"/>
</dbReference>
<accession>A0A4R1LU67</accession>
<comment type="caution">
    <text evidence="1">The sequence shown here is derived from an EMBL/GenBank/DDBJ whole genome shotgun (WGS) entry which is preliminary data.</text>
</comment>
<protein>
    <submittedName>
        <fullName evidence="1">AAA domain-containing protein</fullName>
    </submittedName>
</protein>
<dbReference type="InterPro" id="IPR027417">
    <property type="entry name" value="P-loop_NTPase"/>
</dbReference>
<dbReference type="Proteomes" id="UP000294616">
    <property type="component" value="Unassembled WGS sequence"/>
</dbReference>
<dbReference type="SUPFAM" id="SSF52540">
    <property type="entry name" value="P-loop containing nucleoside triphosphate hydrolases"/>
    <property type="match status" value="1"/>
</dbReference>
<proteinExistence type="predicted"/>
<evidence type="ECO:0000313" key="1">
    <source>
        <dbReference type="EMBL" id="TCK82896.1"/>
    </source>
</evidence>
<dbReference type="Pfam" id="PF13481">
    <property type="entry name" value="AAA_25"/>
    <property type="match status" value="1"/>
</dbReference>
<keyword evidence="2" id="KW-1185">Reference proteome</keyword>
<evidence type="ECO:0000313" key="2">
    <source>
        <dbReference type="Proteomes" id="UP000294616"/>
    </source>
</evidence>
<dbReference type="AlphaFoldDB" id="A0A4R1LU67"/>
<gene>
    <name evidence="1" type="ORF">C8N28_1482</name>
</gene>